<evidence type="ECO:0000313" key="2">
    <source>
        <dbReference type="Proteomes" id="UP000003244"/>
    </source>
</evidence>
<evidence type="ECO:0000313" key="1">
    <source>
        <dbReference type="EMBL" id="EFM65115.1"/>
    </source>
</evidence>
<dbReference type="STRING" id="596315.HMPREF0634_1453"/>
<name>E0E1V9_9FIRM</name>
<dbReference type="AlphaFoldDB" id="E0E1V9"/>
<proteinExistence type="predicted"/>
<gene>
    <name evidence="1" type="ORF">HMPREF0634_1453</name>
</gene>
<accession>E0E1V9</accession>
<organism evidence="1 2">
    <name type="scientific">Peptostreptococcus stomatis DSM 17678</name>
    <dbReference type="NCBI Taxonomy" id="596315"/>
    <lineage>
        <taxon>Bacteria</taxon>
        <taxon>Bacillati</taxon>
        <taxon>Bacillota</taxon>
        <taxon>Clostridia</taxon>
        <taxon>Peptostreptococcales</taxon>
        <taxon>Peptostreptococcaceae</taxon>
        <taxon>Peptostreptococcus</taxon>
    </lineage>
</organism>
<dbReference type="eggNOG" id="COG3505">
    <property type="taxonomic scope" value="Bacteria"/>
</dbReference>
<comment type="caution">
    <text evidence="1">The sequence shown here is derived from an EMBL/GenBank/DDBJ whole genome shotgun (WGS) entry which is preliminary data.</text>
</comment>
<sequence>MKNAFRGNKKDIEPYMDEKFQNNILLTQAERLTMNGRPANPRYARNKNVLVIGGLGSGKTRFYVKPNLMQMHSNYSKKKCRN</sequence>
<reference evidence="1 2" key="1">
    <citation type="submission" date="2010-08" db="EMBL/GenBank/DDBJ databases">
        <authorList>
            <person name="Harkins D.M."/>
            <person name="Madupu R."/>
            <person name="Durkin A.S."/>
            <person name="Torralba M."/>
            <person name="Methe B."/>
            <person name="Sutton G.G."/>
            <person name="Nelson K.E."/>
        </authorList>
    </citation>
    <scope>NUCLEOTIDE SEQUENCE [LARGE SCALE GENOMIC DNA]</scope>
    <source>
        <strain evidence="1 2">DSM 17678</strain>
    </source>
</reference>
<keyword evidence="2" id="KW-1185">Reference proteome</keyword>
<protein>
    <submittedName>
        <fullName evidence="1">Uncharacterized protein</fullName>
    </submittedName>
</protein>
<dbReference type="Proteomes" id="UP000003244">
    <property type="component" value="Unassembled WGS sequence"/>
</dbReference>
<dbReference type="EMBL" id="ADGQ01000025">
    <property type="protein sequence ID" value="EFM65115.1"/>
    <property type="molecule type" value="Genomic_DNA"/>
</dbReference>